<protein>
    <recommendedName>
        <fullName evidence="2">DUF11 domain-containing protein</fullName>
    </recommendedName>
</protein>
<reference evidence="3 4" key="1">
    <citation type="journal article" date="2012" name="PLoS ONE">
        <title>The genome characteristics and predicted function of methyl-group oxidation pathway in the obligate aceticlastic methanogens, Methanosaeta spp.</title>
        <authorList>
            <person name="Zhu J."/>
            <person name="Zheng H."/>
            <person name="Ai G."/>
            <person name="Zhang G."/>
            <person name="Liu D."/>
            <person name="Liu X."/>
            <person name="Dong X."/>
        </authorList>
    </citation>
    <scope>NUCLEOTIDE SEQUENCE [LARGE SCALE GENOMIC DNA]</scope>
    <source>
        <strain evidence="3 4">6Ac</strain>
    </source>
</reference>
<dbReference type="Pfam" id="PF01345">
    <property type="entry name" value="DUF11"/>
    <property type="match status" value="1"/>
</dbReference>
<keyword evidence="1" id="KW-0472">Membrane</keyword>
<evidence type="ECO:0000313" key="4">
    <source>
        <dbReference type="Proteomes" id="UP000005877"/>
    </source>
</evidence>
<dbReference type="AlphaFoldDB" id="G7WJV6"/>
<accession>G7WJV6</accession>
<keyword evidence="1" id="KW-0812">Transmembrane</keyword>
<dbReference type="PANTHER" id="PTHR12861">
    <property type="entry name" value="TRANSLOCON-ASSOCIATED PROTEIN, BETA SUBUNIT PRECURSOR TRAP-BETA SIGNAL SEQUENCE RECEPTOR BETA SUBUNIT"/>
    <property type="match status" value="1"/>
</dbReference>
<evidence type="ECO:0000259" key="2">
    <source>
        <dbReference type="Pfam" id="PF01345"/>
    </source>
</evidence>
<evidence type="ECO:0000313" key="3">
    <source>
        <dbReference type="EMBL" id="AET63397.1"/>
    </source>
</evidence>
<dbReference type="RefSeq" id="WP_014585586.1">
    <property type="nucleotide sequence ID" value="NC_017527.1"/>
</dbReference>
<dbReference type="PATRIC" id="fig|1110509.7.peg.4"/>
<dbReference type="GeneID" id="12511271"/>
<feature type="transmembrane region" description="Helical" evidence="1">
    <location>
        <begin position="371"/>
        <end position="388"/>
    </location>
</feature>
<evidence type="ECO:0000256" key="1">
    <source>
        <dbReference type="SAM" id="Phobius"/>
    </source>
</evidence>
<dbReference type="InterPro" id="IPR013783">
    <property type="entry name" value="Ig-like_fold"/>
</dbReference>
<dbReference type="KEGG" id="mhi:Mhar_0004"/>
<name>G7WJV6_METH6</name>
<keyword evidence="1" id="KW-1133">Transmembrane helix</keyword>
<proteinExistence type="predicted"/>
<dbReference type="Gene3D" id="2.60.40.10">
    <property type="entry name" value="Immunoglobulins"/>
    <property type="match status" value="2"/>
</dbReference>
<dbReference type="InterPro" id="IPR047589">
    <property type="entry name" value="DUF11_rpt"/>
</dbReference>
<organism evidence="3 4">
    <name type="scientific">Methanothrix harundinacea (strain 6Ac)</name>
    <name type="common">Methanosaeta harundinacea</name>
    <dbReference type="NCBI Taxonomy" id="1110509"/>
    <lineage>
        <taxon>Archaea</taxon>
        <taxon>Methanobacteriati</taxon>
        <taxon>Methanobacteriota</taxon>
        <taxon>Stenosarchaea group</taxon>
        <taxon>Methanomicrobia</taxon>
        <taxon>Methanotrichales</taxon>
        <taxon>Methanotrichaceae</taxon>
        <taxon>Methanothrix</taxon>
    </lineage>
</organism>
<dbReference type="Proteomes" id="UP000005877">
    <property type="component" value="Chromosome"/>
</dbReference>
<sequence>MRPIYLVAMALFLMAAIPAAQAASDDGGDKAEDTTSRDFSLRVGEGVRIGDYRVELINVVSMVDGLIEVKVWKRVGTFEDWRVMEDHRDANFDEGADRGGLTLTVIDIFDDDTVRMRAKYRSSYGYPQKYVTERGLAPRTFPKLEVSTSLDRTDLSVGDEVKVTITVTNVGNDTARDVAVQDSPPLPAFRYVAGYPPKIKNSLQVGESDLAVYSMVAATEGEAKIPATVVRYADSKSAVSSASSKATSVTIKPKRKPDLLLSVASAGPISYGGEGTFTVTIRNQGDASASRVEVRSNLRSVGSDLEVVEGALDQSFFEIPAGGSESYSATLRGSRGGNYTIDLVASFQADGEMMQRGTSFDVTVLQRELPFLYLLPIVPAVILAAWLFRRYKEYKY</sequence>
<dbReference type="PANTHER" id="PTHR12861:SF3">
    <property type="entry name" value="TRANSLOCON-ASSOCIATED PROTEIN SUBUNIT BETA"/>
    <property type="match status" value="1"/>
</dbReference>
<dbReference type="STRING" id="1110509.Mhar_0004"/>
<dbReference type="EMBL" id="CP003117">
    <property type="protein sequence ID" value="AET63397.1"/>
    <property type="molecule type" value="Genomic_DNA"/>
</dbReference>
<keyword evidence="4" id="KW-1185">Reference proteome</keyword>
<dbReference type="HOGENOM" id="CLU_722824_0_0_2"/>
<dbReference type="NCBIfam" id="TIGR01451">
    <property type="entry name" value="B_ant_repeat"/>
    <property type="match status" value="1"/>
</dbReference>
<feature type="domain" description="DUF11" evidence="2">
    <location>
        <begin position="144"/>
        <end position="233"/>
    </location>
</feature>
<dbReference type="InterPro" id="IPR001434">
    <property type="entry name" value="OmcB-like_DUF11"/>
</dbReference>
<dbReference type="OrthoDB" id="148251at2157"/>
<gene>
    <name evidence="3" type="ordered locus">Mhar_0004</name>
</gene>